<dbReference type="RefSeq" id="WP_100210548.1">
    <property type="nucleotide sequence ID" value="NZ_CP138495.1"/>
</dbReference>
<feature type="compositionally biased region" description="Polar residues" evidence="1">
    <location>
        <begin position="503"/>
        <end position="521"/>
    </location>
</feature>
<feature type="compositionally biased region" description="Basic residues" evidence="1">
    <location>
        <begin position="369"/>
        <end position="380"/>
    </location>
</feature>
<feature type="compositionally biased region" description="Polar residues" evidence="1">
    <location>
        <begin position="445"/>
        <end position="458"/>
    </location>
</feature>
<dbReference type="InterPro" id="IPR007557">
    <property type="entry name" value="PSP1_C"/>
</dbReference>
<feature type="compositionally biased region" description="Basic and acidic residues" evidence="1">
    <location>
        <begin position="423"/>
        <end position="443"/>
    </location>
</feature>
<dbReference type="PANTHER" id="PTHR43830:SF3">
    <property type="entry name" value="PROTEIN PSP1"/>
    <property type="match status" value="1"/>
</dbReference>
<feature type="compositionally biased region" description="Basic residues" evidence="1">
    <location>
        <begin position="413"/>
        <end position="422"/>
    </location>
</feature>
<feature type="compositionally biased region" description="Basic and acidic residues" evidence="1">
    <location>
        <begin position="552"/>
        <end position="563"/>
    </location>
</feature>
<evidence type="ECO:0000256" key="1">
    <source>
        <dbReference type="SAM" id="MobiDB-lite"/>
    </source>
</evidence>
<dbReference type="GO" id="GO:0005737">
    <property type="term" value="C:cytoplasm"/>
    <property type="evidence" value="ECO:0007669"/>
    <property type="project" value="TreeGrafter"/>
</dbReference>
<proteinExistence type="predicted"/>
<feature type="region of interest" description="Disordered" evidence="1">
    <location>
        <begin position="359"/>
        <end position="563"/>
    </location>
</feature>
<dbReference type="OrthoDB" id="9779344at2"/>
<evidence type="ECO:0000313" key="3">
    <source>
        <dbReference type="EMBL" id="SFZ80157.1"/>
    </source>
</evidence>
<gene>
    <name evidence="3" type="ORF">MARIT_0247</name>
</gene>
<dbReference type="InterPro" id="IPR047767">
    <property type="entry name" value="PSP1-like"/>
</dbReference>
<dbReference type="Proteomes" id="UP000231564">
    <property type="component" value="Chromosome MARIT"/>
</dbReference>
<name>A0A2H1E698_9FLAO</name>
<dbReference type="EMBL" id="LT634361">
    <property type="protein sequence ID" value="SFZ80157.1"/>
    <property type="molecule type" value="Genomic_DNA"/>
</dbReference>
<keyword evidence="4" id="KW-1185">Reference proteome</keyword>
<feature type="domain" description="PSP1 C-terminal" evidence="2">
    <location>
        <begin position="118"/>
        <end position="203"/>
    </location>
</feature>
<dbReference type="NCBIfam" id="NF041131">
    <property type="entry name" value="RicT_YaaT_fam"/>
    <property type="match status" value="1"/>
</dbReference>
<dbReference type="AlphaFoldDB" id="A0A2H1E698"/>
<evidence type="ECO:0000259" key="2">
    <source>
        <dbReference type="PROSITE" id="PS51411"/>
    </source>
</evidence>
<dbReference type="KEGG" id="tmar:MARIT_0247"/>
<accession>A0A2H1E698</accession>
<evidence type="ECO:0000313" key="4">
    <source>
        <dbReference type="Proteomes" id="UP000231564"/>
    </source>
</evidence>
<sequence length="563" mass="63982">MSCSSCSTNKNGIPNGCKSNGNCASGTCGSGNKLAVFDWLSNMTLPTGEAPFNIYEVRFKNGRKHFFKNTENLTLSMGDIIAVECTSGHDIGIISLSGELVKVQMKKRKVSEDSDDVKKIYRKASQKDIDIWQNAREKELETQRKGREIISRLGLKMKLSDVEYQGDGNKATFYYTADDRVDFRQLIRDLASTFSIRVEMKQVGMRQEAARLGGVGSCGRELCCSTWLTDFRKVNTAAARYQQLSLNPLKLAGQCGKLKCCLNFELDTYLDALKAFPKQDVLLKTEKGDAAFVKMDIFKKLLWYTYKEERSKWFKLSLDQVHEIIELNKNKEVSSPLEDYEAEIVEEVKEDFENVVGQDSLTRFDTPKKSRRNKRNKKGNVKNTAANHRKAPKEKTTSIKKVSDAPNDSSKGNSKRNARPKKRSENIEKKQSVNTKQKQEKKIATNPNQQKNKRSVVNQEKKGTQKKQQITPKQKQEKKTGANSSQQKQRPVKQQQEKKTGNKKQQPSAKQGRKTGQNIPQKQRPAKQSQEKKVEGKNTLPKTKPRKKSSHKPRENKDQRSNG</sequence>
<organism evidence="3 4">
    <name type="scientific">Tenacibaculum maritimum NCIMB 2154</name>
    <dbReference type="NCBI Taxonomy" id="1349785"/>
    <lineage>
        <taxon>Bacteria</taxon>
        <taxon>Pseudomonadati</taxon>
        <taxon>Bacteroidota</taxon>
        <taxon>Flavobacteriia</taxon>
        <taxon>Flavobacteriales</taxon>
        <taxon>Flavobacteriaceae</taxon>
        <taxon>Tenacibaculum</taxon>
    </lineage>
</organism>
<reference evidence="3 4" key="1">
    <citation type="submission" date="2016-11" db="EMBL/GenBank/DDBJ databases">
        <authorList>
            <person name="Jaros S."/>
            <person name="Januszkiewicz K."/>
            <person name="Wedrychowicz H."/>
        </authorList>
    </citation>
    <scope>NUCLEOTIDE SEQUENCE [LARGE SCALE GENOMIC DNA]</scope>
    <source>
        <strain evidence="3">NCIMB 2154T</strain>
    </source>
</reference>
<dbReference type="PANTHER" id="PTHR43830">
    <property type="entry name" value="PROTEIN PSP1"/>
    <property type="match status" value="1"/>
</dbReference>
<dbReference type="Pfam" id="PF04468">
    <property type="entry name" value="PSP1"/>
    <property type="match status" value="1"/>
</dbReference>
<dbReference type="STRING" id="1349785.GCA_000509405_02404"/>
<dbReference type="PROSITE" id="PS51411">
    <property type="entry name" value="PSP1_C"/>
    <property type="match status" value="1"/>
</dbReference>
<protein>
    <recommendedName>
        <fullName evidence="2">PSP1 C-terminal domain-containing protein</fullName>
    </recommendedName>
</protein>
<feature type="compositionally biased region" description="Basic and acidic residues" evidence="1">
    <location>
        <begin position="393"/>
        <end position="403"/>
    </location>
</feature>